<accession>A0A3D8HIZ2</accession>
<feature type="transmembrane region" description="Helical" evidence="7">
    <location>
        <begin position="21"/>
        <end position="40"/>
    </location>
</feature>
<dbReference type="Proteomes" id="UP000629596">
    <property type="component" value="Unassembled WGS sequence"/>
</dbReference>
<keyword evidence="5 7" id="KW-0472">Membrane</keyword>
<dbReference type="EMBL" id="QREV01000004">
    <property type="protein sequence ID" value="RDU50640.1"/>
    <property type="molecule type" value="Genomic_DNA"/>
</dbReference>
<feature type="transmembrane region" description="Helical" evidence="7">
    <location>
        <begin position="300"/>
        <end position="322"/>
    </location>
</feature>
<evidence type="ECO:0000259" key="8">
    <source>
        <dbReference type="Pfam" id="PF02687"/>
    </source>
</evidence>
<evidence type="ECO:0000256" key="2">
    <source>
        <dbReference type="ARBA" id="ARBA00022475"/>
    </source>
</evidence>
<dbReference type="GO" id="GO:0005886">
    <property type="term" value="C:plasma membrane"/>
    <property type="evidence" value="ECO:0007669"/>
    <property type="project" value="UniProtKB-SubCell"/>
</dbReference>
<keyword evidence="2" id="KW-1003">Cell membrane</keyword>
<evidence type="ECO:0000256" key="6">
    <source>
        <dbReference type="ARBA" id="ARBA00038076"/>
    </source>
</evidence>
<proteinExistence type="inferred from homology"/>
<evidence type="ECO:0000256" key="3">
    <source>
        <dbReference type="ARBA" id="ARBA00022692"/>
    </source>
</evidence>
<dbReference type="Proteomes" id="UP000256321">
    <property type="component" value="Unassembled WGS sequence"/>
</dbReference>
<reference evidence="9 12" key="2">
    <citation type="submission" date="2020-08" db="EMBL/GenBank/DDBJ databases">
        <title>Genome public.</title>
        <authorList>
            <person name="Liu C."/>
            <person name="Sun Q."/>
        </authorList>
    </citation>
    <scope>NUCLEOTIDE SEQUENCE [LARGE SCALE GENOMIC DNA]</scope>
    <source>
        <strain evidence="9 12">426_9</strain>
    </source>
</reference>
<evidence type="ECO:0000256" key="5">
    <source>
        <dbReference type="ARBA" id="ARBA00023136"/>
    </source>
</evidence>
<evidence type="ECO:0000313" key="11">
    <source>
        <dbReference type="Proteomes" id="UP000256321"/>
    </source>
</evidence>
<keyword evidence="4 7" id="KW-1133">Transmembrane helix</keyword>
<dbReference type="RefSeq" id="WP_115498160.1">
    <property type="nucleotide sequence ID" value="NZ_JACRTI010000004.1"/>
</dbReference>
<comment type="caution">
    <text evidence="10">The sequence shown here is derived from an EMBL/GenBank/DDBJ whole genome shotgun (WGS) entry which is preliminary data.</text>
</comment>
<dbReference type="InterPro" id="IPR003838">
    <property type="entry name" value="ABC3_permease_C"/>
</dbReference>
<comment type="subcellular location">
    <subcellularLocation>
        <location evidence="1">Cell membrane</location>
        <topology evidence="1">Multi-pass membrane protein</topology>
    </subcellularLocation>
</comment>
<organism evidence="10 11">
    <name type="scientific">Parabacteroides acidifaciens</name>
    <dbReference type="NCBI Taxonomy" id="2290935"/>
    <lineage>
        <taxon>Bacteria</taxon>
        <taxon>Pseudomonadati</taxon>
        <taxon>Bacteroidota</taxon>
        <taxon>Bacteroidia</taxon>
        <taxon>Bacteroidales</taxon>
        <taxon>Tannerellaceae</taxon>
        <taxon>Parabacteroides</taxon>
    </lineage>
</organism>
<feature type="transmembrane region" description="Helical" evidence="7">
    <location>
        <begin position="343"/>
        <end position="371"/>
    </location>
</feature>
<reference evidence="10 11" key="1">
    <citation type="submission" date="2018-07" db="EMBL/GenBank/DDBJ databases">
        <title>Parabacteroides acidifaciens nov. sp., isolated from human feces.</title>
        <authorList>
            <person name="Wang Y.J."/>
        </authorList>
    </citation>
    <scope>NUCLEOTIDE SEQUENCE [LARGE SCALE GENOMIC DNA]</scope>
    <source>
        <strain evidence="10 11">426-9</strain>
    </source>
</reference>
<evidence type="ECO:0000256" key="7">
    <source>
        <dbReference type="SAM" id="Phobius"/>
    </source>
</evidence>
<evidence type="ECO:0000256" key="4">
    <source>
        <dbReference type="ARBA" id="ARBA00022989"/>
    </source>
</evidence>
<feature type="transmembrane region" description="Helical" evidence="7">
    <location>
        <begin position="391"/>
        <end position="415"/>
    </location>
</feature>
<evidence type="ECO:0000256" key="1">
    <source>
        <dbReference type="ARBA" id="ARBA00004651"/>
    </source>
</evidence>
<dbReference type="AlphaFoldDB" id="A0A3D8HIZ2"/>
<dbReference type="EMBL" id="JACRTI010000004">
    <property type="protein sequence ID" value="MBC8600638.1"/>
    <property type="molecule type" value="Genomic_DNA"/>
</dbReference>
<keyword evidence="12" id="KW-1185">Reference proteome</keyword>
<protein>
    <submittedName>
        <fullName evidence="10">ABC transporter permease</fullName>
    </submittedName>
    <submittedName>
        <fullName evidence="9">FtsX-like permease family protein</fullName>
    </submittedName>
</protein>
<comment type="similarity">
    <text evidence="6">Belongs to the ABC-4 integral membrane protein family.</text>
</comment>
<name>A0A3D8HIZ2_9BACT</name>
<evidence type="ECO:0000313" key="10">
    <source>
        <dbReference type="EMBL" id="RDU50640.1"/>
    </source>
</evidence>
<sequence length="432" mass="49753">MLKHILKQLWNRRRANLWIGVELLLVFCLLWYIVDYFFVLEYNKSLPSNRDLNNTWQVNVALFPPEHPEYQPGESDSTALENNYYRLLDRIRDYKDVEEVAVLTTWSTPGGGSYSGNWLRSRRDTTREGSGQVLTFDPQTDFLKVFRYTTRDGKPVSVADFDWSDPKAIVLGGLSAETFFPDGNAVGEILESPRQPDSYNYIVKGVIGDTKRFDYERPQLTFYRAERINADNIKDRMEIAVRARESVPDARFLQDFKNAMSRELRIGNFYLKGVKSYNRINKDTEFSFGMTSSVRIRTAMTLFFLINIMLCVMGTFWYRIRVRREEIGLRMAMGSTRADIRKMLLWEGICLLTVMMIPAVLVEMQFVYLGLIDTLGGGNSSSVTYLPDRTVLRFILTNCLTWVVLAVAIVAAIWLPADKAAKMAPAEALHYE</sequence>
<evidence type="ECO:0000313" key="12">
    <source>
        <dbReference type="Proteomes" id="UP000629596"/>
    </source>
</evidence>
<gene>
    <name evidence="10" type="ORF">DWU89_02815</name>
    <name evidence="9" type="ORF">H8784_02765</name>
</gene>
<dbReference type="PANTHER" id="PTHR30572">
    <property type="entry name" value="MEMBRANE COMPONENT OF TRANSPORTER-RELATED"/>
    <property type="match status" value="1"/>
</dbReference>
<dbReference type="GO" id="GO:0022857">
    <property type="term" value="F:transmembrane transporter activity"/>
    <property type="evidence" value="ECO:0007669"/>
    <property type="project" value="TreeGrafter"/>
</dbReference>
<dbReference type="InterPro" id="IPR050250">
    <property type="entry name" value="Macrolide_Exporter_MacB"/>
</dbReference>
<keyword evidence="3 7" id="KW-0812">Transmembrane</keyword>
<dbReference type="Pfam" id="PF02687">
    <property type="entry name" value="FtsX"/>
    <property type="match status" value="1"/>
</dbReference>
<feature type="domain" description="ABC3 transporter permease C-terminal" evidence="8">
    <location>
        <begin position="300"/>
        <end position="421"/>
    </location>
</feature>
<evidence type="ECO:0000313" key="9">
    <source>
        <dbReference type="EMBL" id="MBC8600638.1"/>
    </source>
</evidence>
<dbReference type="PANTHER" id="PTHR30572:SF4">
    <property type="entry name" value="ABC TRANSPORTER PERMEASE YTRF"/>
    <property type="match status" value="1"/>
</dbReference>